<dbReference type="GO" id="GO:0034237">
    <property type="term" value="F:protein kinase A regulatory subunit binding"/>
    <property type="evidence" value="ECO:0007669"/>
    <property type="project" value="TreeGrafter"/>
</dbReference>
<feature type="domain" description="A-kinase anchor protein 7-like phosphoesterase" evidence="1">
    <location>
        <begin position="66"/>
        <end position="257"/>
    </location>
</feature>
<dbReference type="PANTHER" id="PTHR15934">
    <property type="entry name" value="RNA 2',3'-CYCLIC PHOSPHODIESTERASE"/>
    <property type="match status" value="1"/>
</dbReference>
<comment type="caution">
    <text evidence="2">The sequence shown here is derived from an EMBL/GenBank/DDBJ whole genome shotgun (WGS) entry which is preliminary data.</text>
</comment>
<dbReference type="Proteomes" id="UP000276133">
    <property type="component" value="Unassembled WGS sequence"/>
</dbReference>
<dbReference type="GO" id="GO:0005829">
    <property type="term" value="C:cytosol"/>
    <property type="evidence" value="ECO:0007669"/>
    <property type="project" value="TreeGrafter"/>
</dbReference>
<accession>A0A3M7RDW6</accession>
<reference evidence="2 3" key="1">
    <citation type="journal article" date="2018" name="Sci. Rep.">
        <title>Genomic signatures of local adaptation to the degree of environmental predictability in rotifers.</title>
        <authorList>
            <person name="Franch-Gras L."/>
            <person name="Hahn C."/>
            <person name="Garcia-Roger E.M."/>
            <person name="Carmona M.J."/>
            <person name="Serra M."/>
            <person name="Gomez A."/>
        </authorList>
    </citation>
    <scope>NUCLEOTIDE SEQUENCE [LARGE SCALE GENOMIC DNA]</scope>
    <source>
        <strain evidence="2">HYR1</strain>
    </source>
</reference>
<evidence type="ECO:0000313" key="3">
    <source>
        <dbReference type="Proteomes" id="UP000276133"/>
    </source>
</evidence>
<keyword evidence="2" id="KW-0808">Transferase</keyword>
<protein>
    <submittedName>
        <fullName evidence="2">A-kinase anchor 7 isoform</fullName>
    </submittedName>
</protein>
<dbReference type="STRING" id="10195.A0A3M7RDW6"/>
<dbReference type="InterPro" id="IPR009097">
    <property type="entry name" value="Cyclic_Pdiesterase"/>
</dbReference>
<dbReference type="EMBL" id="REGN01003656">
    <property type="protein sequence ID" value="RNA21485.1"/>
    <property type="molecule type" value="Genomic_DNA"/>
</dbReference>
<keyword evidence="2" id="KW-0418">Kinase</keyword>
<dbReference type="GO" id="GO:0016301">
    <property type="term" value="F:kinase activity"/>
    <property type="evidence" value="ECO:0007669"/>
    <property type="project" value="UniProtKB-KW"/>
</dbReference>
<dbReference type="Pfam" id="PF10469">
    <property type="entry name" value="AKAP7_NLS"/>
    <property type="match status" value="1"/>
</dbReference>
<evidence type="ECO:0000259" key="1">
    <source>
        <dbReference type="Pfam" id="PF10469"/>
    </source>
</evidence>
<dbReference type="Gene3D" id="3.90.1140.10">
    <property type="entry name" value="Cyclic phosphodiesterase"/>
    <property type="match status" value="1"/>
</dbReference>
<sequence>MNKDQIKIKHDESDAKRAKIEENVVVYGDDSVFIHDPTETNISIDSIVDSLKIEQFFKLVDKKLEPNYFLCIKINNDKIIEACAKAQKEILVKNPDLAKANVKTDTLHVTLLAFYLRDEEEIQLFNTKLEENRSLFQVVNNFELTFQGISTFRDQVVYVDLIKDDHFKNLITFQKNLVKVAQLMNIPLFEKKFTPHLTLMKLSKAKILLKKGIKKINKELYEHIEDSHFGIEPVLNIHMCSIREKESDSLFYKTYWKFELNKI</sequence>
<dbReference type="PANTHER" id="PTHR15934:SF2">
    <property type="entry name" value="A-KINASE ANCHOR PROTEIN 7-LIKE PHOSPHOESTERASE DOMAIN-CONTAINING PROTEIN"/>
    <property type="match status" value="1"/>
</dbReference>
<dbReference type="InterPro" id="IPR019510">
    <property type="entry name" value="AKAP7-like_phosphoesterase"/>
</dbReference>
<dbReference type="InterPro" id="IPR052641">
    <property type="entry name" value="AKAP7_isoform_gamma"/>
</dbReference>
<evidence type="ECO:0000313" key="2">
    <source>
        <dbReference type="EMBL" id="RNA21485.1"/>
    </source>
</evidence>
<organism evidence="2 3">
    <name type="scientific">Brachionus plicatilis</name>
    <name type="common">Marine rotifer</name>
    <name type="synonym">Brachionus muelleri</name>
    <dbReference type="NCBI Taxonomy" id="10195"/>
    <lineage>
        <taxon>Eukaryota</taxon>
        <taxon>Metazoa</taxon>
        <taxon>Spiralia</taxon>
        <taxon>Gnathifera</taxon>
        <taxon>Rotifera</taxon>
        <taxon>Eurotatoria</taxon>
        <taxon>Monogononta</taxon>
        <taxon>Pseudotrocha</taxon>
        <taxon>Ploima</taxon>
        <taxon>Brachionidae</taxon>
        <taxon>Brachionus</taxon>
    </lineage>
</organism>
<dbReference type="SUPFAM" id="SSF55144">
    <property type="entry name" value="LigT-like"/>
    <property type="match status" value="1"/>
</dbReference>
<dbReference type="OrthoDB" id="277832at2759"/>
<dbReference type="AlphaFoldDB" id="A0A3M7RDW6"/>
<name>A0A3M7RDW6_BRAPC</name>
<gene>
    <name evidence="2" type="ORF">BpHYR1_023457</name>
</gene>
<proteinExistence type="predicted"/>
<dbReference type="GO" id="GO:0010738">
    <property type="term" value="P:regulation of protein kinase A signaling"/>
    <property type="evidence" value="ECO:0007669"/>
    <property type="project" value="TreeGrafter"/>
</dbReference>
<keyword evidence="3" id="KW-1185">Reference proteome</keyword>